<dbReference type="PROSITE" id="PS51671">
    <property type="entry name" value="ACT"/>
    <property type="match status" value="1"/>
</dbReference>
<keyword evidence="3" id="KW-1185">Reference proteome</keyword>
<evidence type="ECO:0000313" key="3">
    <source>
        <dbReference type="Proteomes" id="UP000675781"/>
    </source>
</evidence>
<dbReference type="RefSeq" id="WP_212534193.1">
    <property type="nucleotide sequence ID" value="NZ_JAGSOG010000622.1"/>
</dbReference>
<dbReference type="InterPro" id="IPR002912">
    <property type="entry name" value="ACT_dom"/>
</dbReference>
<dbReference type="InterPro" id="IPR045865">
    <property type="entry name" value="ACT-like_dom_sf"/>
</dbReference>
<dbReference type="AlphaFoldDB" id="A0A941F1T6"/>
<feature type="domain" description="ACT" evidence="1">
    <location>
        <begin position="4"/>
        <end position="80"/>
    </location>
</feature>
<evidence type="ECO:0000259" key="1">
    <source>
        <dbReference type="PROSITE" id="PS51671"/>
    </source>
</evidence>
<name>A0A941F1T6_9ACTN</name>
<proteinExistence type="predicted"/>
<dbReference type="SUPFAM" id="SSF55021">
    <property type="entry name" value="ACT-like"/>
    <property type="match status" value="1"/>
</dbReference>
<accession>A0A941F1T6</accession>
<gene>
    <name evidence="2" type="ORF">KDL01_41435</name>
</gene>
<sequence length="213" mass="22333">MLLRLRLWVADRPGALGLVTRELGACGADIVQVSVLSREQGRALDEITVFLPEEHRRPALEAALHSIGGVTVAGVRPSGEVPGAFPDLDLLGRIAADPRAGLGLLTDALPRILAADWAVALGPEHSGAVVARSWDAPAELVLPDLPPQASSVTVGSAYYASAPVGSSGLRVLVCRTGEPSFHRFEVLRLARLAEVTSAVAGARLMPRPAKVPR</sequence>
<reference evidence="2" key="1">
    <citation type="submission" date="2021-04" db="EMBL/GenBank/DDBJ databases">
        <title>Genome based classification of Actinospica acidithermotolerans sp. nov., an actinobacterium isolated from an Indonesian hot spring.</title>
        <authorList>
            <person name="Kusuma A.B."/>
            <person name="Putra K.E."/>
            <person name="Nafisah S."/>
            <person name="Loh J."/>
            <person name="Nouioui I."/>
            <person name="Goodfellow M."/>
        </authorList>
    </citation>
    <scope>NUCLEOTIDE SEQUENCE</scope>
    <source>
        <strain evidence="2">CSCA 57</strain>
    </source>
</reference>
<organism evidence="2 3">
    <name type="scientific">Actinospica durhamensis</name>
    <dbReference type="NCBI Taxonomy" id="1508375"/>
    <lineage>
        <taxon>Bacteria</taxon>
        <taxon>Bacillati</taxon>
        <taxon>Actinomycetota</taxon>
        <taxon>Actinomycetes</taxon>
        <taxon>Catenulisporales</taxon>
        <taxon>Actinospicaceae</taxon>
        <taxon>Actinospica</taxon>
    </lineage>
</organism>
<dbReference type="EMBL" id="JAGSOG010000622">
    <property type="protein sequence ID" value="MBR7839779.1"/>
    <property type="molecule type" value="Genomic_DNA"/>
</dbReference>
<protein>
    <recommendedName>
        <fullName evidence="1">ACT domain-containing protein</fullName>
    </recommendedName>
</protein>
<dbReference type="Proteomes" id="UP000675781">
    <property type="component" value="Unassembled WGS sequence"/>
</dbReference>
<evidence type="ECO:0000313" key="2">
    <source>
        <dbReference type="EMBL" id="MBR7839779.1"/>
    </source>
</evidence>
<comment type="caution">
    <text evidence="2">The sequence shown here is derived from an EMBL/GenBank/DDBJ whole genome shotgun (WGS) entry which is preliminary data.</text>
</comment>